<dbReference type="EMBL" id="LDZY01000009">
    <property type="protein sequence ID" value="KLU65274.1"/>
    <property type="molecule type" value="Genomic_DNA"/>
</dbReference>
<keyword evidence="2" id="KW-1185">Reference proteome</keyword>
<evidence type="ECO:0008006" key="3">
    <source>
        <dbReference type="Google" id="ProtNLM"/>
    </source>
</evidence>
<comment type="caution">
    <text evidence="1">The sequence shown here is derived from an EMBL/GenBank/DDBJ whole genome shotgun (WGS) entry which is preliminary data.</text>
</comment>
<dbReference type="PANTHER" id="PTHR40069:SF1">
    <property type="entry name" value="YWBE PROTEIN"/>
    <property type="match status" value="1"/>
</dbReference>
<dbReference type="Proteomes" id="UP000036356">
    <property type="component" value="Unassembled WGS sequence"/>
</dbReference>
<proteinExistence type="predicted"/>
<dbReference type="PATRIC" id="fig|476652.3.peg.2964"/>
<evidence type="ECO:0000313" key="2">
    <source>
        <dbReference type="Proteomes" id="UP000036356"/>
    </source>
</evidence>
<gene>
    <name evidence="1" type="ORF">DEAC_c28260</name>
</gene>
<organism evidence="1 2">
    <name type="scientific">Desulfosporosinus acididurans</name>
    <dbReference type="NCBI Taxonomy" id="476652"/>
    <lineage>
        <taxon>Bacteria</taxon>
        <taxon>Bacillati</taxon>
        <taxon>Bacillota</taxon>
        <taxon>Clostridia</taxon>
        <taxon>Eubacteriales</taxon>
        <taxon>Desulfitobacteriaceae</taxon>
        <taxon>Desulfosporosinus</taxon>
    </lineage>
</organism>
<dbReference type="AlphaFoldDB" id="A0A0J1FP48"/>
<dbReference type="RefSeq" id="WP_047810652.1">
    <property type="nucleotide sequence ID" value="NZ_LDZY01000009.1"/>
</dbReference>
<protein>
    <recommendedName>
        <fullName evidence="3">YwbE</fullName>
    </recommendedName>
</protein>
<accession>A0A0J1FP48</accession>
<name>A0A0J1FP48_9FIRM</name>
<sequence>MDGNNRANIRQGTHVLIVQKQDQRTEKLTEGIVKDILTNSSTHPHGIKVRLESGIVGRVKRILL</sequence>
<dbReference type="PANTHER" id="PTHR40069">
    <property type="entry name" value="YWBE PROTEIN"/>
    <property type="match status" value="1"/>
</dbReference>
<dbReference type="InterPro" id="IPR019240">
    <property type="entry name" value="DUF2196"/>
</dbReference>
<dbReference type="NCBIfam" id="TIGR03833">
    <property type="entry name" value="YwbE family protein"/>
    <property type="match status" value="1"/>
</dbReference>
<dbReference type="STRING" id="476652.DEAC_c28260"/>
<reference evidence="1 2" key="1">
    <citation type="submission" date="2015-06" db="EMBL/GenBank/DDBJ databases">
        <title>Draft genome of the moderately acidophilic sulfate reducer Candidatus Desulfosporosinus acididurans strain M1.</title>
        <authorList>
            <person name="Poehlein A."/>
            <person name="Petzsch P."/>
            <person name="Johnson B.D."/>
            <person name="Schloemann M."/>
            <person name="Daniel R."/>
            <person name="Muehling M."/>
        </authorList>
    </citation>
    <scope>NUCLEOTIDE SEQUENCE [LARGE SCALE GENOMIC DNA]</scope>
    <source>
        <strain evidence="1 2">M1</strain>
    </source>
</reference>
<evidence type="ECO:0000313" key="1">
    <source>
        <dbReference type="EMBL" id="KLU65274.1"/>
    </source>
</evidence>
<dbReference type="Pfam" id="PF09962">
    <property type="entry name" value="DUF2196"/>
    <property type="match status" value="1"/>
</dbReference>